<dbReference type="Gene3D" id="2.160.20.10">
    <property type="entry name" value="Single-stranded right-handed beta-helix, Pectin lyase-like"/>
    <property type="match status" value="2"/>
</dbReference>
<dbReference type="InterPro" id="IPR011050">
    <property type="entry name" value="Pectin_lyase_fold/virulence"/>
</dbReference>
<feature type="chain" id="PRO_5025379953" evidence="1">
    <location>
        <begin position="18"/>
        <end position="794"/>
    </location>
</feature>
<dbReference type="AlphaFoldDB" id="A0A6A5U3W0"/>
<proteinExistence type="predicted"/>
<feature type="domain" description="Rhamnogalacturonase A/B/Epimerase-like pectate lyase" evidence="2">
    <location>
        <begin position="71"/>
        <end position="295"/>
    </location>
</feature>
<dbReference type="Proteomes" id="UP000800035">
    <property type="component" value="Unassembled WGS sequence"/>
</dbReference>
<dbReference type="EMBL" id="ML976984">
    <property type="protein sequence ID" value="KAF1959823.1"/>
    <property type="molecule type" value="Genomic_DNA"/>
</dbReference>
<sequence length="794" mass="85264">MRLLSLVSCLLAVGAQAAVLPSPLEHDAATSAPRALQDSKLDARATTYWYESIQKQGRAAFNANPSGYKIYRNVKDYGARGDGVTDDSAAINAAIADGNRCGPWVCESATDSPAIVYFPSGTYLIKSNPVIMYYMTQLIGNPNVRPVLKIDASLDALAVIEASPYNNQNGAPGWTSTNVFARQIRNFEIDLTARPVTARANGIHWPASQATSIQNVKVRMTQAANSVHEGIFVENGSGGHMADLEIEGGHYGMNIGNQQFTMKNIKISKAVVGIYQIWNWGWLYQGLTISDCTTAFSMNNVNQENGNLQVASVVIIDSTITNCPTFVDTVWSRNTRQTGAGQLIIENVVLNNVPVAVKGAGGATVLSGGTTTIAAWGQGVRYTPNGPEKFQRPITPVKRPTGLLDGTRYYSKTKPQYQDLDVGSFISARTSGATGNGNTDDTTALQNAINSAVSGNKILYIDAGVYKVTNTIKIPPGAKIVGEAYPVIMASGGPWSSNTNPVPVVQIGTAGQSGHVEMSDLFIATQGATPGAVLIEYNLATDRGSGLWDVHTRIGGAKGTNLQVAQCPLGSRNNACMAAHTNVRITKSGTGAYLENNWFWTADHDLDDARSTRISVYTGRGLLVEASNVWLYANGAEHHALYQYQFANAKDVFGGFIQSETPYWQPTPDAKTQPYPINASLNDPDYNALCPPGHICDAFGLRILNSQNILLYGAGFYSFFKSDDVSCSKDTNPVRDCQNQIVSIEGASTSGISIYGLNEVGALQMITIDRVDKANWSDALSGYANTIGLFTYKV</sequence>
<dbReference type="GO" id="GO:0016829">
    <property type="term" value="F:lyase activity"/>
    <property type="evidence" value="ECO:0007669"/>
    <property type="project" value="UniProtKB-KW"/>
</dbReference>
<evidence type="ECO:0000313" key="3">
    <source>
        <dbReference type="EMBL" id="KAF1959823.1"/>
    </source>
</evidence>
<reference evidence="3" key="1">
    <citation type="journal article" date="2020" name="Stud. Mycol.">
        <title>101 Dothideomycetes genomes: a test case for predicting lifestyles and emergence of pathogens.</title>
        <authorList>
            <person name="Haridas S."/>
            <person name="Albert R."/>
            <person name="Binder M."/>
            <person name="Bloem J."/>
            <person name="Labutti K."/>
            <person name="Salamov A."/>
            <person name="Andreopoulos B."/>
            <person name="Baker S."/>
            <person name="Barry K."/>
            <person name="Bills G."/>
            <person name="Bluhm B."/>
            <person name="Cannon C."/>
            <person name="Castanera R."/>
            <person name="Culley D."/>
            <person name="Daum C."/>
            <person name="Ezra D."/>
            <person name="Gonzalez J."/>
            <person name="Henrissat B."/>
            <person name="Kuo A."/>
            <person name="Liang C."/>
            <person name="Lipzen A."/>
            <person name="Lutzoni F."/>
            <person name="Magnuson J."/>
            <person name="Mondo S."/>
            <person name="Nolan M."/>
            <person name="Ohm R."/>
            <person name="Pangilinan J."/>
            <person name="Park H.-J."/>
            <person name="Ramirez L."/>
            <person name="Alfaro M."/>
            <person name="Sun H."/>
            <person name="Tritt A."/>
            <person name="Yoshinaga Y."/>
            <person name="Zwiers L.-H."/>
            <person name="Turgeon B."/>
            <person name="Goodwin S."/>
            <person name="Spatafora J."/>
            <person name="Crous P."/>
            <person name="Grigoriev I."/>
        </authorList>
    </citation>
    <scope>NUCLEOTIDE SEQUENCE</scope>
    <source>
        <strain evidence="3">CBS 675.92</strain>
    </source>
</reference>
<name>A0A6A5U3W0_9PLEO</name>
<protein>
    <submittedName>
        <fullName evidence="3">Pectin lyase-like protein</fullName>
    </submittedName>
</protein>
<dbReference type="OrthoDB" id="1046782at2759"/>
<keyword evidence="3" id="KW-0456">Lyase</keyword>
<dbReference type="PANTHER" id="PTHR33928">
    <property type="entry name" value="POLYGALACTURONASE QRT3"/>
    <property type="match status" value="1"/>
</dbReference>
<dbReference type="InterPro" id="IPR039279">
    <property type="entry name" value="QRT3-like"/>
</dbReference>
<keyword evidence="4" id="KW-1185">Reference proteome</keyword>
<dbReference type="Pfam" id="PF12708">
    <property type="entry name" value="Pect-lyase_RHGA_epim"/>
    <property type="match status" value="2"/>
</dbReference>
<dbReference type="GO" id="GO:0004650">
    <property type="term" value="F:polygalacturonase activity"/>
    <property type="evidence" value="ECO:0007669"/>
    <property type="project" value="InterPro"/>
</dbReference>
<dbReference type="SUPFAM" id="SSF51126">
    <property type="entry name" value="Pectin lyase-like"/>
    <property type="match status" value="2"/>
</dbReference>
<evidence type="ECO:0000259" key="2">
    <source>
        <dbReference type="Pfam" id="PF12708"/>
    </source>
</evidence>
<dbReference type="PANTHER" id="PTHR33928:SF2">
    <property type="entry name" value="PECTATE LYASE SUPERFAMILY PROTEIN DOMAIN-CONTAINING PROTEIN-RELATED"/>
    <property type="match status" value="1"/>
</dbReference>
<accession>A0A6A5U3W0</accession>
<evidence type="ECO:0000313" key="4">
    <source>
        <dbReference type="Proteomes" id="UP000800035"/>
    </source>
</evidence>
<dbReference type="InterPro" id="IPR024535">
    <property type="entry name" value="RHGA/B-epi-like_pectate_lyase"/>
</dbReference>
<evidence type="ECO:0000256" key="1">
    <source>
        <dbReference type="SAM" id="SignalP"/>
    </source>
</evidence>
<gene>
    <name evidence="3" type="ORF">CC80DRAFT_533157</name>
</gene>
<feature type="domain" description="Rhamnogalacturonase A/B/Epimerase-like pectate lyase" evidence="2">
    <location>
        <begin position="425"/>
        <end position="625"/>
    </location>
</feature>
<dbReference type="InterPro" id="IPR012334">
    <property type="entry name" value="Pectin_lyas_fold"/>
</dbReference>
<organism evidence="3 4">
    <name type="scientific">Byssothecium circinans</name>
    <dbReference type="NCBI Taxonomy" id="147558"/>
    <lineage>
        <taxon>Eukaryota</taxon>
        <taxon>Fungi</taxon>
        <taxon>Dikarya</taxon>
        <taxon>Ascomycota</taxon>
        <taxon>Pezizomycotina</taxon>
        <taxon>Dothideomycetes</taxon>
        <taxon>Pleosporomycetidae</taxon>
        <taxon>Pleosporales</taxon>
        <taxon>Massarineae</taxon>
        <taxon>Massarinaceae</taxon>
        <taxon>Byssothecium</taxon>
    </lineage>
</organism>
<dbReference type="CDD" id="cd23668">
    <property type="entry name" value="GH55_beta13glucanase-like"/>
    <property type="match status" value="1"/>
</dbReference>
<feature type="signal peptide" evidence="1">
    <location>
        <begin position="1"/>
        <end position="17"/>
    </location>
</feature>
<keyword evidence="1" id="KW-0732">Signal</keyword>